<gene>
    <name evidence="2" type="ORF">DERP_004876</name>
</gene>
<evidence type="ECO:0000313" key="3">
    <source>
        <dbReference type="Proteomes" id="UP000887458"/>
    </source>
</evidence>
<feature type="region of interest" description="Disordered" evidence="1">
    <location>
        <begin position="1"/>
        <end position="26"/>
    </location>
</feature>
<name>A0ABQ8JSS6_DERPT</name>
<comment type="caution">
    <text evidence="2">The sequence shown here is derived from an EMBL/GenBank/DDBJ whole genome shotgun (WGS) entry which is preliminary data.</text>
</comment>
<feature type="compositionally biased region" description="Basic and acidic residues" evidence="1">
    <location>
        <begin position="9"/>
        <end position="20"/>
    </location>
</feature>
<evidence type="ECO:0000313" key="2">
    <source>
        <dbReference type="EMBL" id="KAH9425660.1"/>
    </source>
</evidence>
<dbReference type="Proteomes" id="UP000887458">
    <property type="component" value="Unassembled WGS sequence"/>
</dbReference>
<reference evidence="2 3" key="2">
    <citation type="journal article" date="2022" name="Mol. Biol. Evol.">
        <title>Comparative Genomics Reveals Insights into the Divergent Evolution of Astigmatic Mites and Household Pest Adaptations.</title>
        <authorList>
            <person name="Xiong Q."/>
            <person name="Wan A.T."/>
            <person name="Liu X."/>
            <person name="Fung C.S."/>
            <person name="Xiao X."/>
            <person name="Malainual N."/>
            <person name="Hou J."/>
            <person name="Wang L."/>
            <person name="Wang M."/>
            <person name="Yang K.Y."/>
            <person name="Cui Y."/>
            <person name="Leung E.L."/>
            <person name="Nong W."/>
            <person name="Shin S.K."/>
            <person name="Au S.W."/>
            <person name="Jeong K.Y."/>
            <person name="Chew F.T."/>
            <person name="Hui J.H."/>
            <person name="Leung T.F."/>
            <person name="Tungtrongchitr A."/>
            <person name="Zhong N."/>
            <person name="Liu Z."/>
            <person name="Tsui S.K."/>
        </authorList>
    </citation>
    <scope>NUCLEOTIDE SEQUENCE [LARGE SCALE GENOMIC DNA]</scope>
    <source>
        <strain evidence="2">Derp</strain>
    </source>
</reference>
<reference evidence="2 3" key="1">
    <citation type="journal article" date="2018" name="J. Allergy Clin. Immunol.">
        <title>High-quality assembly of Dermatophagoides pteronyssinus genome and transcriptome reveals a wide range of novel allergens.</title>
        <authorList>
            <person name="Liu X.Y."/>
            <person name="Yang K.Y."/>
            <person name="Wang M.Q."/>
            <person name="Kwok J.S."/>
            <person name="Zeng X."/>
            <person name="Yang Z."/>
            <person name="Xiao X.J."/>
            <person name="Lau C.P."/>
            <person name="Li Y."/>
            <person name="Huang Z.M."/>
            <person name="Ba J.G."/>
            <person name="Yim A.K."/>
            <person name="Ouyang C.Y."/>
            <person name="Ngai S.M."/>
            <person name="Chan T.F."/>
            <person name="Leung E.L."/>
            <person name="Liu L."/>
            <person name="Liu Z.G."/>
            <person name="Tsui S.K."/>
        </authorList>
    </citation>
    <scope>NUCLEOTIDE SEQUENCE [LARGE SCALE GENOMIC DNA]</scope>
    <source>
        <strain evidence="2">Derp</strain>
    </source>
</reference>
<organism evidence="2 3">
    <name type="scientific">Dermatophagoides pteronyssinus</name>
    <name type="common">European house dust mite</name>
    <dbReference type="NCBI Taxonomy" id="6956"/>
    <lineage>
        <taxon>Eukaryota</taxon>
        <taxon>Metazoa</taxon>
        <taxon>Ecdysozoa</taxon>
        <taxon>Arthropoda</taxon>
        <taxon>Chelicerata</taxon>
        <taxon>Arachnida</taxon>
        <taxon>Acari</taxon>
        <taxon>Acariformes</taxon>
        <taxon>Sarcoptiformes</taxon>
        <taxon>Astigmata</taxon>
        <taxon>Psoroptidia</taxon>
        <taxon>Analgoidea</taxon>
        <taxon>Pyroglyphidae</taxon>
        <taxon>Dermatophagoidinae</taxon>
        <taxon>Dermatophagoides</taxon>
    </lineage>
</organism>
<protein>
    <submittedName>
        <fullName evidence="2">Uncharacterized protein</fullName>
    </submittedName>
</protein>
<evidence type="ECO:0000256" key="1">
    <source>
        <dbReference type="SAM" id="MobiDB-lite"/>
    </source>
</evidence>
<accession>A0ABQ8JSS6</accession>
<sequence length="66" mass="7025">MVDLTNLSGDRRGGGGDGRKKISSHGQSGICAIWFGLIGRCLSDMATVIEADSGHIVQSEWLAMFD</sequence>
<proteinExistence type="predicted"/>
<dbReference type="EMBL" id="NJHN03000017">
    <property type="protein sequence ID" value="KAH9425660.1"/>
    <property type="molecule type" value="Genomic_DNA"/>
</dbReference>
<keyword evidence="3" id="KW-1185">Reference proteome</keyword>